<dbReference type="OrthoDB" id="6309773at2"/>
<evidence type="ECO:0000256" key="1">
    <source>
        <dbReference type="SAM" id="MobiDB-lite"/>
    </source>
</evidence>
<evidence type="ECO:0000313" key="2">
    <source>
        <dbReference type="EMBL" id="PCK30397.1"/>
    </source>
</evidence>
<dbReference type="Proteomes" id="UP000228621">
    <property type="component" value="Unassembled WGS sequence"/>
</dbReference>
<accession>A0A2A5JM09</accession>
<organism evidence="2 3">
    <name type="scientific">Pseudoalteromonas piscicida</name>
    <dbReference type="NCBI Taxonomy" id="43662"/>
    <lineage>
        <taxon>Bacteria</taxon>
        <taxon>Pseudomonadati</taxon>
        <taxon>Pseudomonadota</taxon>
        <taxon>Gammaproteobacteria</taxon>
        <taxon>Alteromonadales</taxon>
        <taxon>Pseudoalteromonadaceae</taxon>
        <taxon>Pseudoalteromonas</taxon>
    </lineage>
</organism>
<dbReference type="AlphaFoldDB" id="A0A2A5JM09"/>
<reference evidence="3" key="1">
    <citation type="journal article" date="2019" name="Genome Announc.">
        <title>Draft Genome Sequence of Pseudoalteromonas piscicida Strain 36Y ROTHPW, an Hypersaline Seawater Isolate from the South Coast of Sonora, Mexico.</title>
        <authorList>
            <person name="Sanchez-Diaz R."/>
            <person name="Molina-Garza Z.J."/>
            <person name="Cruz-Suarez L.E."/>
            <person name="Selvin J."/>
            <person name="Kiran G.S."/>
            <person name="Ibarra-Gamez J.C."/>
            <person name="Gomez-Gil B."/>
            <person name="Galaviz-Silva L."/>
        </authorList>
    </citation>
    <scope>NUCLEOTIDE SEQUENCE [LARGE SCALE GENOMIC DNA]</scope>
    <source>
        <strain evidence="3">36Y_RITHPW</strain>
    </source>
</reference>
<keyword evidence="3" id="KW-1185">Reference proteome</keyword>
<dbReference type="EMBL" id="NKHF01000084">
    <property type="protein sequence ID" value="PCK30397.1"/>
    <property type="molecule type" value="Genomic_DNA"/>
</dbReference>
<feature type="compositionally biased region" description="Polar residues" evidence="1">
    <location>
        <begin position="1"/>
        <end position="12"/>
    </location>
</feature>
<gene>
    <name evidence="2" type="ORF">CEX98_17380</name>
</gene>
<protein>
    <submittedName>
        <fullName evidence="2">Uncharacterized protein</fullName>
    </submittedName>
</protein>
<name>A0A2A5JM09_PSEO7</name>
<evidence type="ECO:0000313" key="3">
    <source>
        <dbReference type="Proteomes" id="UP000228621"/>
    </source>
</evidence>
<dbReference type="RefSeq" id="WP_099643290.1">
    <property type="nucleotide sequence ID" value="NZ_NKHF01000084.1"/>
</dbReference>
<feature type="region of interest" description="Disordered" evidence="1">
    <location>
        <begin position="1"/>
        <end position="39"/>
    </location>
</feature>
<sequence length="98" mass="10948">MKLNSIVQQAGTYQVKPQPKKAVSSVVDDQKTTTQNSAQIRTSEQGIALVEQFQSQQHSTIYDRPNFRTGQAISEYRAIATEARRDEIKSMIGVSVYA</sequence>
<comment type="caution">
    <text evidence="2">The sequence shown here is derived from an EMBL/GenBank/DDBJ whole genome shotgun (WGS) entry which is preliminary data.</text>
</comment>
<proteinExistence type="predicted"/>